<organism evidence="5 6">
    <name type="scientific">Petromyzon marinus</name>
    <name type="common">Sea lamprey</name>
    <dbReference type="NCBI Taxonomy" id="7757"/>
    <lineage>
        <taxon>Eukaryota</taxon>
        <taxon>Metazoa</taxon>
        <taxon>Chordata</taxon>
        <taxon>Craniata</taxon>
        <taxon>Vertebrata</taxon>
        <taxon>Cyclostomata</taxon>
        <taxon>Hyperoartia</taxon>
        <taxon>Petromyzontiformes</taxon>
        <taxon>Petromyzontidae</taxon>
        <taxon>Petromyzon</taxon>
    </lineage>
</organism>
<evidence type="ECO:0000313" key="5">
    <source>
        <dbReference type="Proteomes" id="UP001318040"/>
    </source>
</evidence>
<evidence type="ECO:0000259" key="4">
    <source>
        <dbReference type="PROSITE" id="PS50222"/>
    </source>
</evidence>
<dbReference type="CDD" id="cd00051">
    <property type="entry name" value="EFh"/>
    <property type="match status" value="1"/>
</dbReference>
<dbReference type="GO" id="GO:0005509">
    <property type="term" value="F:calcium ion binding"/>
    <property type="evidence" value="ECO:0007669"/>
    <property type="project" value="InterPro"/>
</dbReference>
<evidence type="ECO:0000313" key="6">
    <source>
        <dbReference type="RefSeq" id="XP_032832353.1"/>
    </source>
</evidence>
<dbReference type="Pfam" id="PF13499">
    <property type="entry name" value="EF-hand_7"/>
    <property type="match status" value="1"/>
</dbReference>
<dbReference type="InterPro" id="IPR011992">
    <property type="entry name" value="EF-hand-dom_pair"/>
</dbReference>
<keyword evidence="2" id="KW-0677">Repeat</keyword>
<dbReference type="RefSeq" id="XP_032832353.1">
    <property type="nucleotide sequence ID" value="XM_032976462.1"/>
</dbReference>
<gene>
    <name evidence="6" type="primary">LOC116955399</name>
</gene>
<dbReference type="GeneID" id="116955399"/>
<dbReference type="InterPro" id="IPR039647">
    <property type="entry name" value="EF_hand_pair_protein_CML-like"/>
</dbReference>
<dbReference type="InterPro" id="IPR018247">
    <property type="entry name" value="EF_Hand_1_Ca_BS"/>
</dbReference>
<dbReference type="PANTHER" id="PTHR10891">
    <property type="entry name" value="EF-HAND CALCIUM-BINDING DOMAIN CONTAINING PROTEIN"/>
    <property type="match status" value="1"/>
</dbReference>
<keyword evidence="3" id="KW-0106">Calcium</keyword>
<feature type="domain" description="EF-hand" evidence="4">
    <location>
        <begin position="36"/>
        <end position="71"/>
    </location>
</feature>
<dbReference type="AlphaFoldDB" id="A0AAJ7UCP5"/>
<dbReference type="FunFam" id="1.10.238.10:FF:000003">
    <property type="entry name" value="Calmodulin A"/>
    <property type="match status" value="1"/>
</dbReference>
<dbReference type="SMART" id="SM00054">
    <property type="entry name" value="EFh"/>
    <property type="match status" value="2"/>
</dbReference>
<reference evidence="6" key="1">
    <citation type="submission" date="2025-08" db="UniProtKB">
        <authorList>
            <consortium name="RefSeq"/>
        </authorList>
    </citation>
    <scope>IDENTIFICATION</scope>
    <source>
        <tissue evidence="6">Sperm</tissue>
    </source>
</reference>
<dbReference type="PROSITE" id="PS00018">
    <property type="entry name" value="EF_HAND_1"/>
    <property type="match status" value="2"/>
</dbReference>
<name>A0AAJ7UCP5_PETMA</name>
<evidence type="ECO:0000256" key="2">
    <source>
        <dbReference type="ARBA" id="ARBA00022737"/>
    </source>
</evidence>
<dbReference type="KEGG" id="pmrn:116955399"/>
<dbReference type="Proteomes" id="UP001318040">
    <property type="component" value="Chromosome 59"/>
</dbReference>
<accession>A0AAJ7UCP5</accession>
<keyword evidence="5" id="KW-1185">Reference proteome</keyword>
<protein>
    <submittedName>
        <fullName evidence="6">Calmodulin-like</fullName>
    </submittedName>
</protein>
<keyword evidence="1" id="KW-0479">Metal-binding</keyword>
<dbReference type="PROSITE" id="PS50222">
    <property type="entry name" value="EF_HAND_2"/>
    <property type="match status" value="2"/>
</dbReference>
<dbReference type="Gene3D" id="1.10.238.10">
    <property type="entry name" value="EF-hand"/>
    <property type="match status" value="1"/>
</dbReference>
<dbReference type="SUPFAM" id="SSF47473">
    <property type="entry name" value="EF-hand"/>
    <property type="match status" value="1"/>
</dbReference>
<proteinExistence type="predicted"/>
<sequence>MRLLFNLELFPGSPSASDHQSSLCTIVKRPNHTCTMEEADLRKAFKAIDKDQSGKLSAVELQEALKSIGHEIPLDQVKKIVASIDKSGDGQIDINEFIGAFKKK</sequence>
<evidence type="ECO:0000256" key="3">
    <source>
        <dbReference type="ARBA" id="ARBA00022837"/>
    </source>
</evidence>
<dbReference type="InterPro" id="IPR002048">
    <property type="entry name" value="EF_hand_dom"/>
</dbReference>
<feature type="domain" description="EF-hand" evidence="4">
    <location>
        <begin position="72"/>
        <end position="104"/>
    </location>
</feature>
<evidence type="ECO:0000256" key="1">
    <source>
        <dbReference type="ARBA" id="ARBA00022723"/>
    </source>
</evidence>